<keyword evidence="2" id="KW-1185">Reference proteome</keyword>
<evidence type="ECO:0000313" key="2">
    <source>
        <dbReference type="Proteomes" id="UP001597340"/>
    </source>
</evidence>
<dbReference type="RefSeq" id="WP_229525163.1">
    <property type="nucleotide sequence ID" value="NZ_JAFFQR010000087.1"/>
</dbReference>
<organism evidence="1 2">
    <name type="scientific">Paenibacillus farraposensis</name>
    <dbReference type="NCBI Taxonomy" id="2807095"/>
    <lineage>
        <taxon>Bacteria</taxon>
        <taxon>Bacillati</taxon>
        <taxon>Bacillota</taxon>
        <taxon>Bacilli</taxon>
        <taxon>Bacillales</taxon>
        <taxon>Paenibacillaceae</taxon>
        <taxon>Paenibacillus</taxon>
    </lineage>
</organism>
<proteinExistence type="predicted"/>
<gene>
    <name evidence="1" type="ORF">ACFQ5D_22765</name>
</gene>
<reference evidence="2" key="1">
    <citation type="journal article" date="2019" name="Int. J. Syst. Evol. Microbiol.">
        <title>The Global Catalogue of Microorganisms (GCM) 10K type strain sequencing project: providing services to taxonomists for standard genome sequencing and annotation.</title>
        <authorList>
            <consortium name="The Broad Institute Genomics Platform"/>
            <consortium name="The Broad Institute Genome Sequencing Center for Infectious Disease"/>
            <person name="Wu L."/>
            <person name="Ma J."/>
        </authorList>
    </citation>
    <scope>NUCLEOTIDE SEQUENCE [LARGE SCALE GENOMIC DNA]</scope>
    <source>
        <strain evidence="2">CCM 9147</strain>
    </source>
</reference>
<evidence type="ECO:0000313" key="1">
    <source>
        <dbReference type="EMBL" id="MFD1464106.1"/>
    </source>
</evidence>
<protein>
    <submittedName>
        <fullName evidence="1">Uncharacterized protein</fullName>
    </submittedName>
</protein>
<accession>A0ABW4DLB2</accession>
<dbReference type="Proteomes" id="UP001597340">
    <property type="component" value="Unassembled WGS sequence"/>
</dbReference>
<name>A0ABW4DLB2_9BACL</name>
<dbReference type="EMBL" id="JBHTNZ010000068">
    <property type="protein sequence ID" value="MFD1464106.1"/>
    <property type="molecule type" value="Genomic_DNA"/>
</dbReference>
<sequence length="207" mass="23125">MDYTKVVASLKKRFPSGTVVNQNRHYIPNQVYTDRLEMATGSEWSYELRDLEINPGAGYIKAVVRIYIADYFRDGYGVDTLTESSKIPTITDQVINQAFVNALDSWQMGWVDLAPHRKWGDNPALAHLKDDNAPPAEGVPTQSKAVVNKVCAICSKQLGQNEVALLKAIPGFNLSKLAYCFEHIPGHFKKKLPPEILQGYIDNSSIN</sequence>
<comment type="caution">
    <text evidence="1">The sequence shown here is derived from an EMBL/GenBank/DDBJ whole genome shotgun (WGS) entry which is preliminary data.</text>
</comment>